<feature type="region of interest" description="Disordered" evidence="2">
    <location>
        <begin position="29"/>
        <end position="87"/>
    </location>
</feature>
<evidence type="ECO:0000259" key="3">
    <source>
        <dbReference type="PROSITE" id="PS50878"/>
    </source>
</evidence>
<feature type="compositionally biased region" description="Low complexity" evidence="2">
    <location>
        <begin position="53"/>
        <end position="62"/>
    </location>
</feature>
<feature type="coiled-coil region" evidence="1">
    <location>
        <begin position="500"/>
        <end position="569"/>
    </location>
</feature>
<feature type="compositionally biased region" description="Basic and acidic residues" evidence="2">
    <location>
        <begin position="116"/>
        <end position="133"/>
    </location>
</feature>
<keyword evidence="1" id="KW-0175">Coiled coil</keyword>
<evidence type="ECO:0000256" key="2">
    <source>
        <dbReference type="SAM" id="MobiDB-lite"/>
    </source>
</evidence>
<reference evidence="4 5" key="1">
    <citation type="submission" date="2024-09" db="EMBL/GenBank/DDBJ databases">
        <title>Chromosome-scale assembly of Riccia sorocarpa.</title>
        <authorList>
            <person name="Paukszto L."/>
        </authorList>
    </citation>
    <scope>NUCLEOTIDE SEQUENCE [LARGE SCALE GENOMIC DNA]</scope>
    <source>
        <strain evidence="4">LP-2024</strain>
        <tissue evidence="4">Aerial parts of the thallus</tissue>
    </source>
</reference>
<name>A0ABD3IFU7_9MARC</name>
<evidence type="ECO:0000313" key="4">
    <source>
        <dbReference type="EMBL" id="KAL3702321.1"/>
    </source>
</evidence>
<dbReference type="Pfam" id="PF00078">
    <property type="entry name" value="RVT_1"/>
    <property type="match status" value="1"/>
</dbReference>
<evidence type="ECO:0000313" key="5">
    <source>
        <dbReference type="Proteomes" id="UP001633002"/>
    </source>
</evidence>
<dbReference type="PROSITE" id="PS50878">
    <property type="entry name" value="RT_POL"/>
    <property type="match status" value="1"/>
</dbReference>
<dbReference type="SUPFAM" id="SSF56219">
    <property type="entry name" value="DNase I-like"/>
    <property type="match status" value="1"/>
</dbReference>
<comment type="caution">
    <text evidence="4">The sequence shown here is derived from an EMBL/GenBank/DDBJ whole genome shotgun (WGS) entry which is preliminary data.</text>
</comment>
<dbReference type="PANTHER" id="PTHR31635">
    <property type="entry name" value="REVERSE TRANSCRIPTASE DOMAIN-CONTAINING PROTEIN-RELATED"/>
    <property type="match status" value="1"/>
</dbReference>
<feature type="region of interest" description="Disordered" evidence="2">
    <location>
        <begin position="100"/>
        <end position="192"/>
    </location>
</feature>
<keyword evidence="5" id="KW-1185">Reference proteome</keyword>
<dbReference type="PANTHER" id="PTHR31635:SF196">
    <property type="entry name" value="REVERSE TRANSCRIPTASE DOMAIN-CONTAINING PROTEIN-RELATED"/>
    <property type="match status" value="1"/>
</dbReference>
<evidence type="ECO:0000256" key="1">
    <source>
        <dbReference type="SAM" id="Coils"/>
    </source>
</evidence>
<dbReference type="EMBL" id="JBJQOH010000001">
    <property type="protein sequence ID" value="KAL3702321.1"/>
    <property type="molecule type" value="Genomic_DNA"/>
</dbReference>
<sequence>MILVQLDYEGLHLRCFKCSSLDHKAEDCESTGKAEGQQGVAYRTKGKVDLDSADTSSSSDLRSATKHEEKRSQTPVKERSKITKAQGTEVLIGRKLWKGESSKLKDQSRASTAGEETTKQDEVTTEGRSERTPTKQQPYRPPASRTPQPSSASKRKQRSISDSEGGEEGRTSKQARSKGPIHKLYGAAPSFAPAPVSRPAIQKGVIHQSEVKRPQNLRLRDWKSRARQGKIVAAPATDGIHANANPTVTAGKDGVALAFSRRLSEMVTDSGNIMDRAVWAHIEGLQMGQVGIIAIYAPNSAAERTHLWERITSTLDTSRAWIALGDFNMIINEADQVGRSFSGLAAAEKEAWETMITELRLGENFERKPEGRWFSWDNLHRRREVRSPDSENTSPLVAPEQDNSIKILKRLDRVYLSEELKSRQKRYEILDNLNRSDHAPVLMVLEEGTSKEVQKARFCMNSSLLKDELFKVKVMETWKDAEDRSRAKDDDPEVTLKKCLRRVKKEMRQKGKEVARERRAWIEEKRGRIKQLTIKLQKDPQNQEIQVEIQEVKAEAEEKDLERARWIQQKLDMKWIINRDVPSRVFFSLFKVRQKQLQIECLADEEEREIKDTEEMCKMAESHFRGLLTEEKAEEERIQDISHILGMVKNKLEPAEREAMELPLSEEEIKDAADCMKRGKSPGPDGATVEFFVTMWETVGEMLAKVLIRGANEGRFPAWVTPGDVVLLPKPGDPRLLGNKWPITLLNTVYKIYTKALQRRLVPILQRIIGWNQSAFLPDRSIHTSVLTCNEAIHTAKRSGQDHLLLQLDFRKAFDSVNWSFLMKAMEALNFGPRFCGYIRAILETAASSIIVNGRRSKPVKVTRSVRQGCPLSPLLFILVTQTLTDAVDEAVKSASVQGIYLQPANTHYCLGLYADDLHVIFRATEEGATNVRDLLDKYANATGLKIQWNKSVVSCIGPNSNNKPEWVKELA</sequence>
<dbReference type="InterPro" id="IPR000477">
    <property type="entry name" value="RT_dom"/>
</dbReference>
<feature type="domain" description="Reverse transcriptase" evidence="3">
    <location>
        <begin position="709"/>
        <end position="972"/>
    </location>
</feature>
<accession>A0ABD3IFU7</accession>
<dbReference type="AlphaFoldDB" id="A0ABD3IFU7"/>
<dbReference type="InterPro" id="IPR043502">
    <property type="entry name" value="DNA/RNA_pol_sf"/>
</dbReference>
<proteinExistence type="predicted"/>
<dbReference type="Proteomes" id="UP001633002">
    <property type="component" value="Unassembled WGS sequence"/>
</dbReference>
<gene>
    <name evidence="4" type="ORF">R1sor_020343</name>
</gene>
<dbReference type="SUPFAM" id="SSF56672">
    <property type="entry name" value="DNA/RNA polymerases"/>
    <property type="match status" value="1"/>
</dbReference>
<dbReference type="InterPro" id="IPR036691">
    <property type="entry name" value="Endo/exonu/phosph_ase_sf"/>
</dbReference>
<dbReference type="Gene3D" id="3.60.10.10">
    <property type="entry name" value="Endonuclease/exonuclease/phosphatase"/>
    <property type="match status" value="1"/>
</dbReference>
<protein>
    <recommendedName>
        <fullName evidence="3">Reverse transcriptase domain-containing protein</fullName>
    </recommendedName>
</protein>
<organism evidence="4 5">
    <name type="scientific">Riccia sorocarpa</name>
    <dbReference type="NCBI Taxonomy" id="122646"/>
    <lineage>
        <taxon>Eukaryota</taxon>
        <taxon>Viridiplantae</taxon>
        <taxon>Streptophyta</taxon>
        <taxon>Embryophyta</taxon>
        <taxon>Marchantiophyta</taxon>
        <taxon>Marchantiopsida</taxon>
        <taxon>Marchantiidae</taxon>
        <taxon>Marchantiales</taxon>
        <taxon>Ricciaceae</taxon>
        <taxon>Riccia</taxon>
    </lineage>
</organism>
<feature type="compositionally biased region" description="Basic and acidic residues" evidence="2">
    <location>
        <begin position="63"/>
        <end position="81"/>
    </location>
</feature>
<dbReference type="CDD" id="cd01650">
    <property type="entry name" value="RT_nLTR_like"/>
    <property type="match status" value="1"/>
</dbReference>